<keyword evidence="5 10" id="KW-0256">Endoplasmic reticulum</keyword>
<dbReference type="GO" id="GO:0006488">
    <property type="term" value="P:dolichol-linked oligosaccharide biosynthetic process"/>
    <property type="evidence" value="ECO:0007669"/>
    <property type="project" value="InterPro"/>
</dbReference>
<feature type="transmembrane region" description="Helical" evidence="10">
    <location>
        <begin position="53"/>
        <end position="70"/>
    </location>
</feature>
<organism evidence="11 12">
    <name type="scientific">Trichosporon asahii var. asahii (strain ATCC 90039 / CBS 2479 / JCM 2466 / KCTC 7840 / NBRC 103889/ NCYC 2677 / UAMH 7654)</name>
    <name type="common">Yeast</name>
    <dbReference type="NCBI Taxonomy" id="1186058"/>
    <lineage>
        <taxon>Eukaryota</taxon>
        <taxon>Fungi</taxon>
        <taxon>Dikarya</taxon>
        <taxon>Basidiomycota</taxon>
        <taxon>Agaricomycotina</taxon>
        <taxon>Tremellomycetes</taxon>
        <taxon>Trichosporonales</taxon>
        <taxon>Trichosporonaceae</taxon>
        <taxon>Trichosporon</taxon>
    </lineage>
</organism>
<evidence type="ECO:0000256" key="1">
    <source>
        <dbReference type="ARBA" id="ARBA00004477"/>
    </source>
</evidence>
<evidence type="ECO:0000256" key="8">
    <source>
        <dbReference type="ARBA" id="ARBA00044793"/>
    </source>
</evidence>
<evidence type="ECO:0000256" key="2">
    <source>
        <dbReference type="ARBA" id="ARBA00004922"/>
    </source>
</evidence>
<dbReference type="EMBL" id="ALBS01000057">
    <property type="protein sequence ID" value="EJT51449.1"/>
    <property type="molecule type" value="Genomic_DNA"/>
</dbReference>
<evidence type="ECO:0000256" key="10">
    <source>
        <dbReference type="RuleBase" id="RU365067"/>
    </source>
</evidence>
<comment type="caution">
    <text evidence="11">The sequence shown here is derived from an EMBL/GenBank/DDBJ whole genome shotgun (WGS) entry which is preliminary data.</text>
</comment>
<evidence type="ECO:0000256" key="5">
    <source>
        <dbReference type="ARBA" id="ARBA00022824"/>
    </source>
</evidence>
<feature type="transmembrane region" description="Helical" evidence="10">
    <location>
        <begin position="90"/>
        <end position="107"/>
    </location>
</feature>
<dbReference type="HOGENOM" id="CLU_1876890_0_0_1"/>
<dbReference type="KEGG" id="tasa:A1Q1_07421"/>
<name>J6F382_TRIAS</name>
<evidence type="ECO:0000256" key="6">
    <source>
        <dbReference type="ARBA" id="ARBA00022989"/>
    </source>
</evidence>
<evidence type="ECO:0000256" key="7">
    <source>
        <dbReference type="ARBA" id="ARBA00023136"/>
    </source>
</evidence>
<evidence type="ECO:0000256" key="4">
    <source>
        <dbReference type="ARBA" id="ARBA00022692"/>
    </source>
</evidence>
<comment type="similarity">
    <text evidence="3 10">Belongs to the RFT1 family.</text>
</comment>
<keyword evidence="6 10" id="KW-1133">Transmembrane helix</keyword>
<gene>
    <name evidence="11" type="ORF">A1Q1_07421</name>
</gene>
<dbReference type="OrthoDB" id="9979195at2759"/>
<dbReference type="PANTHER" id="PTHR13117">
    <property type="entry name" value="ENDOPLASMIC RETICULUM MULTISPAN TRANSMEMBRANE PROTEIN-RELATED"/>
    <property type="match status" value="1"/>
</dbReference>
<dbReference type="RefSeq" id="XP_014183132.1">
    <property type="nucleotide sequence ID" value="XM_014327657.1"/>
</dbReference>
<comment type="function">
    <text evidence="9 10">Intramembrane glycolipid transporter that operates in the biosynthetic pathway of dolichol-linked oligosaccharides, the glycan precursors employed in protein asparagine (N)-glycosylation. The sequential addition of sugars to dolichol pyrophosphate produces dolichol-linked oligosaccharides containing fourteen sugars, including two GlcNAcs, nine mannoses and three glucoses. Once assembled, the oligosaccharide is transferred from the lipid to nascent proteins by oligosaccharyltransferases. The assembly of dolichol-linked oligosaccharides begins on the cytosolic side of the endoplasmic reticulum membrane and finishes in its lumen. RFT1 could mediate the translocation of the cytosolically oriented intermediate DolPP-GlcNAc2Man5, produced by ALG11, into the ER lumen where dolichol-linked oligosaccharides assembly continues. However, the intramembrane lipid transporter activity could not be confirmed in vitro.</text>
</comment>
<keyword evidence="4 10" id="KW-0812">Transmembrane</keyword>
<keyword evidence="7 10" id="KW-0472">Membrane</keyword>
<comment type="subcellular location">
    <subcellularLocation>
        <location evidence="1 10">Endoplasmic reticulum membrane</location>
        <topology evidence="1 10">Multi-pass membrane protein</topology>
    </subcellularLocation>
</comment>
<dbReference type="InterPro" id="IPR007594">
    <property type="entry name" value="RFT1"/>
</dbReference>
<evidence type="ECO:0000313" key="11">
    <source>
        <dbReference type="EMBL" id="EJT51449.1"/>
    </source>
</evidence>
<dbReference type="GO" id="GO:0034203">
    <property type="term" value="P:glycolipid translocation"/>
    <property type="evidence" value="ECO:0007669"/>
    <property type="project" value="TreeGrafter"/>
</dbReference>
<dbReference type="GO" id="GO:0005789">
    <property type="term" value="C:endoplasmic reticulum membrane"/>
    <property type="evidence" value="ECO:0007669"/>
    <property type="project" value="UniProtKB-SubCell"/>
</dbReference>
<dbReference type="GeneID" id="25990933"/>
<dbReference type="Proteomes" id="UP000002748">
    <property type="component" value="Unassembled WGS sequence"/>
</dbReference>
<protein>
    <recommendedName>
        <fullName evidence="8 10">Man(5)GlcNAc(2)-PP-dolichol translocation protein RFT1</fullName>
    </recommendedName>
</protein>
<accession>J6F382</accession>
<dbReference type="AlphaFoldDB" id="J6F382"/>
<proteinExistence type="inferred from homology"/>
<comment type="pathway">
    <text evidence="2">Protein modification; protein glycosylation.</text>
</comment>
<sequence>MSLNGILEAFHTASATPAQVAKQAKFMILSSATFVITLLALVKGRIGTTEQALIYASCTAMIVRIVYAWTHAVRFQAGKLGMRSVLPDPAIAFSLVLLGWGLRFAAVEAQKLDTIRAVALVVGCAGVGGVSTLITM</sequence>
<feature type="transmembrane region" description="Helical" evidence="10">
    <location>
        <begin position="24"/>
        <end position="41"/>
    </location>
</feature>
<comment type="caution">
    <text evidence="10">Lacks conserved residue(s) required for the propagation of feature annotation.</text>
</comment>
<evidence type="ECO:0000313" key="12">
    <source>
        <dbReference type="Proteomes" id="UP000002748"/>
    </source>
</evidence>
<dbReference type="VEuPathDB" id="FungiDB:A1Q1_07421"/>
<evidence type="ECO:0000256" key="9">
    <source>
        <dbReference type="ARBA" id="ARBA00045912"/>
    </source>
</evidence>
<dbReference type="PANTHER" id="PTHR13117:SF5">
    <property type="entry name" value="PROTEIN RFT1 HOMOLOG"/>
    <property type="match status" value="1"/>
</dbReference>
<keyword evidence="10" id="KW-0813">Transport</keyword>
<reference evidence="11 12" key="1">
    <citation type="journal article" date="2012" name="Eukaryot. Cell">
        <title>Draft genome sequence of CBS 2479, the standard type strain of Trichosporon asahii.</title>
        <authorList>
            <person name="Yang R.Y."/>
            <person name="Li H.T."/>
            <person name="Zhu H."/>
            <person name="Zhou G.P."/>
            <person name="Wang M."/>
            <person name="Wang L."/>
        </authorList>
    </citation>
    <scope>NUCLEOTIDE SEQUENCE [LARGE SCALE GENOMIC DNA]</scope>
    <source>
        <strain evidence="12">ATCC 90039 / CBS 2479 / JCM 2466 / KCTC 7840 / NCYC 2677 / UAMH 7654</strain>
    </source>
</reference>
<evidence type="ECO:0000256" key="3">
    <source>
        <dbReference type="ARBA" id="ARBA00010288"/>
    </source>
</evidence>
<feature type="transmembrane region" description="Helical" evidence="10">
    <location>
        <begin position="114"/>
        <end position="134"/>
    </location>
</feature>
<dbReference type="Pfam" id="PF04506">
    <property type="entry name" value="Rft-1"/>
    <property type="match status" value="1"/>
</dbReference>